<dbReference type="AlphaFoldDB" id="A0A8W8NJZ7"/>
<evidence type="ECO:0000313" key="3">
    <source>
        <dbReference type="EnsemblMetazoa" id="G7453.1:cds"/>
    </source>
</evidence>
<dbReference type="EnsemblMetazoa" id="G7453.1">
    <property type="protein sequence ID" value="G7453.1:cds"/>
    <property type="gene ID" value="G7453"/>
</dbReference>
<reference evidence="3" key="1">
    <citation type="submission" date="2022-08" db="UniProtKB">
        <authorList>
            <consortium name="EnsemblMetazoa"/>
        </authorList>
    </citation>
    <scope>IDENTIFICATION</scope>
    <source>
        <strain evidence="3">05x7-T-G4-1.051#20</strain>
    </source>
</reference>
<comment type="subcellular location">
    <subcellularLocation>
        <location evidence="1">Cytoplasm</location>
    </subcellularLocation>
</comment>
<dbReference type="Proteomes" id="UP000005408">
    <property type="component" value="Unassembled WGS sequence"/>
</dbReference>
<accession>A0A8W8NJZ7</accession>
<dbReference type="Gene3D" id="1.20.1420.10">
    <property type="entry name" value="Talin, central domain"/>
    <property type="match status" value="1"/>
</dbReference>
<dbReference type="InterPro" id="IPR036723">
    <property type="entry name" value="Alpha-catenin/vinculin-like_sf"/>
</dbReference>
<dbReference type="SUPFAM" id="SSF47220">
    <property type="entry name" value="alpha-catenin/vinculin-like"/>
    <property type="match status" value="1"/>
</dbReference>
<dbReference type="GO" id="GO:0005178">
    <property type="term" value="F:integrin binding"/>
    <property type="evidence" value="ECO:0007669"/>
    <property type="project" value="TreeGrafter"/>
</dbReference>
<organism evidence="3 4">
    <name type="scientific">Magallana gigas</name>
    <name type="common">Pacific oyster</name>
    <name type="synonym">Crassostrea gigas</name>
    <dbReference type="NCBI Taxonomy" id="29159"/>
    <lineage>
        <taxon>Eukaryota</taxon>
        <taxon>Metazoa</taxon>
        <taxon>Spiralia</taxon>
        <taxon>Lophotrochozoa</taxon>
        <taxon>Mollusca</taxon>
        <taxon>Bivalvia</taxon>
        <taxon>Autobranchia</taxon>
        <taxon>Pteriomorphia</taxon>
        <taxon>Ostreida</taxon>
        <taxon>Ostreoidea</taxon>
        <taxon>Ostreidae</taxon>
        <taxon>Magallana</taxon>
    </lineage>
</organism>
<keyword evidence="4" id="KW-1185">Reference proteome</keyword>
<dbReference type="PANTHER" id="PTHR19981:SF1">
    <property type="entry name" value="RHEA, ISOFORM B"/>
    <property type="match status" value="1"/>
</dbReference>
<dbReference type="GO" id="GO:0098609">
    <property type="term" value="P:cell-cell adhesion"/>
    <property type="evidence" value="ECO:0007669"/>
    <property type="project" value="TreeGrafter"/>
</dbReference>
<dbReference type="GO" id="GO:0005886">
    <property type="term" value="C:plasma membrane"/>
    <property type="evidence" value="ECO:0007669"/>
    <property type="project" value="TreeGrafter"/>
</dbReference>
<proteinExistence type="predicted"/>
<protein>
    <submittedName>
        <fullName evidence="3">Uncharacterized protein</fullName>
    </submittedName>
</protein>
<evidence type="ECO:0000313" key="4">
    <source>
        <dbReference type="Proteomes" id="UP000005408"/>
    </source>
</evidence>
<keyword evidence="2" id="KW-0963">Cytoplasm</keyword>
<dbReference type="PANTHER" id="PTHR19981">
    <property type="entry name" value="TALIN"/>
    <property type="match status" value="1"/>
</dbReference>
<sequence length="217" mass="22990">MDTPIQNAEIGCFVAAVNLNQAASDIVTTSRCTPKQLAESSREYSSSYSEFIKSGLTMAGLSKDGDTQNQIVGGLKNVSMVSSYLLLAAKSVSADSKLSQHQESTLEGRQMMKSMLESANEPVTDLSYFECLDSVIEKSKLLGDSMTGITNHAKKGDLENFCDSVGNFSTSVCGLTEAASQAAYLVGIADGASEPGRPGLVDQSQFARANQVIQMAC</sequence>
<evidence type="ECO:0000256" key="2">
    <source>
        <dbReference type="ARBA" id="ARBA00022490"/>
    </source>
</evidence>
<dbReference type="GO" id="GO:0005737">
    <property type="term" value="C:cytoplasm"/>
    <property type="evidence" value="ECO:0007669"/>
    <property type="project" value="UniProtKB-SubCell"/>
</dbReference>
<evidence type="ECO:0000256" key="1">
    <source>
        <dbReference type="ARBA" id="ARBA00004496"/>
    </source>
</evidence>
<dbReference type="Gene3D" id="1.20.120.230">
    <property type="entry name" value="Alpha-catenin/vinculin-like"/>
    <property type="match status" value="1"/>
</dbReference>
<dbReference type="GO" id="GO:0030036">
    <property type="term" value="P:actin cytoskeleton organization"/>
    <property type="evidence" value="ECO:0007669"/>
    <property type="project" value="TreeGrafter"/>
</dbReference>
<dbReference type="GO" id="GO:0005925">
    <property type="term" value="C:focal adhesion"/>
    <property type="evidence" value="ECO:0007669"/>
    <property type="project" value="TreeGrafter"/>
</dbReference>
<dbReference type="GO" id="GO:0051015">
    <property type="term" value="F:actin filament binding"/>
    <property type="evidence" value="ECO:0007669"/>
    <property type="project" value="InterPro"/>
</dbReference>
<name>A0A8W8NJZ7_MAGGI</name>